<evidence type="ECO:0000256" key="2">
    <source>
        <dbReference type="PROSITE-ProRule" id="PRU00023"/>
    </source>
</evidence>
<dbReference type="Pfam" id="PF24883">
    <property type="entry name" value="NPHP3_N"/>
    <property type="match status" value="1"/>
</dbReference>
<reference evidence="4 5" key="1">
    <citation type="submission" date="2024-02" db="EMBL/GenBank/DDBJ databases">
        <title>De novo assembly and annotation of 12 fungi associated with fruit tree decline syndrome in Ontario, Canada.</title>
        <authorList>
            <person name="Sulman M."/>
            <person name="Ellouze W."/>
            <person name="Ilyukhin E."/>
        </authorList>
    </citation>
    <scope>NUCLEOTIDE SEQUENCE [LARGE SCALE GENOMIC DNA]</scope>
    <source>
        <strain evidence="4 5">M42-189</strain>
    </source>
</reference>
<dbReference type="InterPro" id="IPR027417">
    <property type="entry name" value="P-loop_NTPase"/>
</dbReference>
<dbReference type="PROSITE" id="PS50088">
    <property type="entry name" value="ANK_REPEAT"/>
    <property type="match status" value="4"/>
</dbReference>
<name>A0ABR3R0L5_9PLEO</name>
<evidence type="ECO:0000256" key="1">
    <source>
        <dbReference type="ARBA" id="ARBA00022737"/>
    </source>
</evidence>
<keyword evidence="5" id="KW-1185">Reference proteome</keyword>
<dbReference type="SUPFAM" id="SSF52540">
    <property type="entry name" value="P-loop containing nucleoside triphosphate hydrolases"/>
    <property type="match status" value="1"/>
</dbReference>
<dbReference type="SUPFAM" id="SSF48403">
    <property type="entry name" value="Ankyrin repeat"/>
    <property type="match status" value="1"/>
</dbReference>
<proteinExistence type="predicted"/>
<protein>
    <recommendedName>
        <fullName evidence="3">Nephrocystin 3-like N-terminal domain-containing protein</fullName>
    </recommendedName>
</protein>
<keyword evidence="2" id="KW-0040">ANK repeat</keyword>
<feature type="repeat" description="ANK" evidence="2">
    <location>
        <begin position="647"/>
        <end position="679"/>
    </location>
</feature>
<dbReference type="Proteomes" id="UP001521785">
    <property type="component" value="Unassembled WGS sequence"/>
</dbReference>
<dbReference type="PROSITE" id="PS50297">
    <property type="entry name" value="ANK_REP_REGION"/>
    <property type="match status" value="3"/>
</dbReference>
<dbReference type="InterPro" id="IPR036770">
    <property type="entry name" value="Ankyrin_rpt-contain_sf"/>
</dbReference>
<feature type="domain" description="Nephrocystin 3-like N-terminal" evidence="3">
    <location>
        <begin position="163"/>
        <end position="325"/>
    </location>
</feature>
<feature type="repeat" description="ANK" evidence="2">
    <location>
        <begin position="681"/>
        <end position="713"/>
    </location>
</feature>
<dbReference type="Gene3D" id="3.40.50.300">
    <property type="entry name" value="P-loop containing nucleotide triphosphate hydrolases"/>
    <property type="match status" value="1"/>
</dbReference>
<accession>A0ABR3R0L5</accession>
<dbReference type="InterPro" id="IPR056884">
    <property type="entry name" value="NPHP3-like_N"/>
</dbReference>
<comment type="caution">
    <text evidence="4">The sequence shown here is derived from an EMBL/GenBank/DDBJ whole genome shotgun (WGS) entry which is preliminary data.</text>
</comment>
<dbReference type="Gene3D" id="1.25.40.20">
    <property type="entry name" value="Ankyrin repeat-containing domain"/>
    <property type="match status" value="1"/>
</dbReference>
<keyword evidence="1" id="KW-0677">Repeat</keyword>
<dbReference type="PANTHER" id="PTHR10039">
    <property type="entry name" value="AMELOGENIN"/>
    <property type="match status" value="1"/>
</dbReference>
<feature type="repeat" description="ANK" evidence="2">
    <location>
        <begin position="714"/>
        <end position="746"/>
    </location>
</feature>
<dbReference type="PANTHER" id="PTHR10039:SF16">
    <property type="entry name" value="GPI INOSITOL-DEACYLASE"/>
    <property type="match status" value="1"/>
</dbReference>
<dbReference type="Pfam" id="PF12796">
    <property type="entry name" value="Ank_2"/>
    <property type="match status" value="1"/>
</dbReference>
<evidence type="ECO:0000259" key="3">
    <source>
        <dbReference type="Pfam" id="PF24883"/>
    </source>
</evidence>
<dbReference type="Pfam" id="PF00023">
    <property type="entry name" value="Ank"/>
    <property type="match status" value="1"/>
</dbReference>
<sequence>MAEVIGVVASVAQLVHLSGTLLAGGYGFLAKVTRAPTEIRSLLTETAAINSLLGQLQDVTGSTSKVTPDDALQALQRTGVFEECTETLKVVEKVLAKFNSARALKRIEIGQESLNEKVDHLTATADTQMDAAEAEKIISWVCPLPSDGAYASLDNALSRRLPGTGTWFIESDIFREWVSSATPSTIWITGLPGSGKTILCSSIIEHVREAVPPVIPTIFFFCDHRDSQKQTLDNFVMSILRQLLGHSTAALEHAKDMYKKNHFSRKSSPAERTPLLEELLAFTKESFIVVDGLDESTEGDAIADLLTMIVDRAESRGHCLRLLFSRRFDVNFEKRHKRISSRRLALADNTRPDIEQYIQAQLADRLERGLIKVRDRALLSDMEQRIGSRAGTMLQARLQLDYLSTAKTDRALKLMLQNLPNGLEYTYESLLRATVFRFPNRLSEMLALQPGDTYLDPDAITTDPYDALETIAPLVVIDGEVWNYETVKLCHYSLREYLCSSPLRHAGHQFHVNQQEAHSWLSLLCLQYLTVSLQFDLSDMERKLNPGPTETHHFLSYAALCWHYHMGAASSHPGYFARIKPYLDNSANNVPGTSSWFSRAQDIFRDTNPDHDAALHSLVCFAIFADLKEVTSYLLSKMADLDHHFPDGYTVLTSAARWDQPHIVRKLLQMGASIDVPTAERKLTPLHLAAEHACEEVVDTLLDAGADPHARSTSLTTPFYRAARSGNVHILTRLKDAGCDVNARTYDDWTPLHEAVGLGHTEAIELLVEWGADITATTDDGFVAAPDEYL</sequence>
<dbReference type="EMBL" id="JAKJXO020000012">
    <property type="protein sequence ID" value="KAL1597828.1"/>
    <property type="molecule type" value="Genomic_DNA"/>
</dbReference>
<dbReference type="InterPro" id="IPR002110">
    <property type="entry name" value="Ankyrin_rpt"/>
</dbReference>
<feature type="repeat" description="ANK" evidence="2">
    <location>
        <begin position="747"/>
        <end position="779"/>
    </location>
</feature>
<evidence type="ECO:0000313" key="5">
    <source>
        <dbReference type="Proteomes" id="UP001521785"/>
    </source>
</evidence>
<gene>
    <name evidence="4" type="ORF">SLS60_008315</name>
</gene>
<evidence type="ECO:0000313" key="4">
    <source>
        <dbReference type="EMBL" id="KAL1597828.1"/>
    </source>
</evidence>
<organism evidence="4 5">
    <name type="scientific">Paraconiothyrium brasiliense</name>
    <dbReference type="NCBI Taxonomy" id="300254"/>
    <lineage>
        <taxon>Eukaryota</taxon>
        <taxon>Fungi</taxon>
        <taxon>Dikarya</taxon>
        <taxon>Ascomycota</taxon>
        <taxon>Pezizomycotina</taxon>
        <taxon>Dothideomycetes</taxon>
        <taxon>Pleosporomycetidae</taxon>
        <taxon>Pleosporales</taxon>
        <taxon>Massarineae</taxon>
        <taxon>Didymosphaeriaceae</taxon>
        <taxon>Paraconiothyrium</taxon>
    </lineage>
</organism>
<dbReference type="SMART" id="SM00248">
    <property type="entry name" value="ANK"/>
    <property type="match status" value="5"/>
</dbReference>